<dbReference type="EMBL" id="JBJJXI010000092">
    <property type="protein sequence ID" value="KAL3394335.1"/>
    <property type="molecule type" value="Genomic_DNA"/>
</dbReference>
<dbReference type="Proteomes" id="UP001627154">
    <property type="component" value="Unassembled WGS sequence"/>
</dbReference>
<evidence type="ECO:0008006" key="3">
    <source>
        <dbReference type="Google" id="ProtNLM"/>
    </source>
</evidence>
<evidence type="ECO:0000313" key="1">
    <source>
        <dbReference type="EMBL" id="KAL3394335.1"/>
    </source>
</evidence>
<gene>
    <name evidence="1" type="ORF">TKK_011353</name>
</gene>
<comment type="caution">
    <text evidence="1">The sequence shown here is derived from an EMBL/GenBank/DDBJ whole genome shotgun (WGS) entry which is preliminary data.</text>
</comment>
<organism evidence="1 2">
    <name type="scientific">Trichogramma kaykai</name>
    <dbReference type="NCBI Taxonomy" id="54128"/>
    <lineage>
        <taxon>Eukaryota</taxon>
        <taxon>Metazoa</taxon>
        <taxon>Ecdysozoa</taxon>
        <taxon>Arthropoda</taxon>
        <taxon>Hexapoda</taxon>
        <taxon>Insecta</taxon>
        <taxon>Pterygota</taxon>
        <taxon>Neoptera</taxon>
        <taxon>Endopterygota</taxon>
        <taxon>Hymenoptera</taxon>
        <taxon>Apocrita</taxon>
        <taxon>Proctotrupomorpha</taxon>
        <taxon>Chalcidoidea</taxon>
        <taxon>Trichogrammatidae</taxon>
        <taxon>Trichogramma</taxon>
    </lineage>
</organism>
<name>A0ABD2WNK4_9HYME</name>
<reference evidence="1 2" key="1">
    <citation type="journal article" date="2024" name="bioRxiv">
        <title>A reference genome for Trichogramma kaykai: A tiny desert-dwelling parasitoid wasp with competing sex-ratio distorters.</title>
        <authorList>
            <person name="Culotta J."/>
            <person name="Lindsey A.R."/>
        </authorList>
    </citation>
    <scope>NUCLEOTIDE SEQUENCE [LARGE SCALE GENOMIC DNA]</scope>
    <source>
        <strain evidence="1 2">KSX58</strain>
    </source>
</reference>
<accession>A0ABD2WNK4</accession>
<dbReference type="AlphaFoldDB" id="A0ABD2WNK4"/>
<keyword evidence="2" id="KW-1185">Reference proteome</keyword>
<protein>
    <recommendedName>
        <fullName evidence="3">Transposase Helix-turn-helix domain-containing protein</fullName>
    </recommendedName>
</protein>
<proteinExistence type="predicted"/>
<sequence length="97" mass="11761">MFGEYHHLFRQLKKRPDNFKKYMRMNHDTFKYIYFKTKSRLQKRWCNLHSKPILAEESLVLTIRFLATGINFTQLSLTFRMGISTVRKVIIETMDVI</sequence>
<evidence type="ECO:0000313" key="2">
    <source>
        <dbReference type="Proteomes" id="UP001627154"/>
    </source>
</evidence>